<gene>
    <name evidence="1" type="ORF">ElyMa_004411200</name>
</gene>
<accession>A0AAV4HCF2</accession>
<organism evidence="1 2">
    <name type="scientific">Elysia marginata</name>
    <dbReference type="NCBI Taxonomy" id="1093978"/>
    <lineage>
        <taxon>Eukaryota</taxon>
        <taxon>Metazoa</taxon>
        <taxon>Spiralia</taxon>
        <taxon>Lophotrochozoa</taxon>
        <taxon>Mollusca</taxon>
        <taxon>Gastropoda</taxon>
        <taxon>Heterobranchia</taxon>
        <taxon>Euthyneura</taxon>
        <taxon>Panpulmonata</taxon>
        <taxon>Sacoglossa</taxon>
        <taxon>Placobranchoidea</taxon>
        <taxon>Plakobranchidae</taxon>
        <taxon>Elysia</taxon>
    </lineage>
</organism>
<dbReference type="EMBL" id="BMAT01008896">
    <property type="protein sequence ID" value="GFR94728.1"/>
    <property type="molecule type" value="Genomic_DNA"/>
</dbReference>
<keyword evidence="2" id="KW-1185">Reference proteome</keyword>
<protein>
    <submittedName>
        <fullName evidence="1">Uncharacterized protein</fullName>
    </submittedName>
</protein>
<name>A0AAV4HCF2_9GAST</name>
<evidence type="ECO:0000313" key="2">
    <source>
        <dbReference type="Proteomes" id="UP000762676"/>
    </source>
</evidence>
<reference evidence="1 2" key="1">
    <citation type="journal article" date="2021" name="Elife">
        <title>Chloroplast acquisition without the gene transfer in kleptoplastic sea slugs, Plakobranchus ocellatus.</title>
        <authorList>
            <person name="Maeda T."/>
            <person name="Takahashi S."/>
            <person name="Yoshida T."/>
            <person name="Shimamura S."/>
            <person name="Takaki Y."/>
            <person name="Nagai Y."/>
            <person name="Toyoda A."/>
            <person name="Suzuki Y."/>
            <person name="Arimoto A."/>
            <person name="Ishii H."/>
            <person name="Satoh N."/>
            <person name="Nishiyama T."/>
            <person name="Hasebe M."/>
            <person name="Maruyama T."/>
            <person name="Minagawa J."/>
            <person name="Obokata J."/>
            <person name="Shigenobu S."/>
        </authorList>
    </citation>
    <scope>NUCLEOTIDE SEQUENCE [LARGE SCALE GENOMIC DNA]</scope>
</reference>
<dbReference type="Proteomes" id="UP000762676">
    <property type="component" value="Unassembled WGS sequence"/>
</dbReference>
<sequence length="92" mass="10484">MHGLPKQPCYGILSRKEKTQNTITHLTMLSGEVIYCRVSAPPNVHGAIGMQPCRPTCHRRNNRPAAVIYLAWSWRKVDSYNKAVHISSRREV</sequence>
<evidence type="ECO:0000313" key="1">
    <source>
        <dbReference type="EMBL" id="GFR94728.1"/>
    </source>
</evidence>
<proteinExistence type="predicted"/>
<dbReference type="AlphaFoldDB" id="A0AAV4HCF2"/>
<comment type="caution">
    <text evidence="1">The sequence shown here is derived from an EMBL/GenBank/DDBJ whole genome shotgun (WGS) entry which is preliminary data.</text>
</comment>